<reference evidence="10 11" key="1">
    <citation type="submission" date="2023-07" db="EMBL/GenBank/DDBJ databases">
        <title>Genomic Encyclopedia of Type Strains, Phase IV (KMG-IV): sequencing the most valuable type-strain genomes for metagenomic binning, comparative biology and taxonomic classification.</title>
        <authorList>
            <person name="Goeker M."/>
        </authorList>
    </citation>
    <scope>NUCLEOTIDE SEQUENCE [LARGE SCALE GENOMIC DNA]</scope>
    <source>
        <strain evidence="10 11">DSM 17740</strain>
    </source>
</reference>
<dbReference type="Pfam" id="PF11734">
    <property type="entry name" value="TilS_C"/>
    <property type="match status" value="1"/>
</dbReference>
<feature type="binding site" evidence="8">
    <location>
        <begin position="31"/>
        <end position="36"/>
    </location>
    <ligand>
        <name>ATP</name>
        <dbReference type="ChEBI" id="CHEBI:30616"/>
    </ligand>
</feature>
<keyword evidence="3 8" id="KW-0436">Ligase</keyword>
<keyword evidence="4 8" id="KW-0819">tRNA processing</keyword>
<dbReference type="EC" id="6.3.4.19" evidence="8"/>
<dbReference type="PANTHER" id="PTHR43033:SF1">
    <property type="entry name" value="TRNA(ILE)-LYSIDINE SYNTHASE-RELATED"/>
    <property type="match status" value="1"/>
</dbReference>
<keyword evidence="6 8" id="KW-0067">ATP-binding</keyword>
<evidence type="ECO:0000256" key="2">
    <source>
        <dbReference type="ARBA" id="ARBA00022490"/>
    </source>
</evidence>
<evidence type="ECO:0000313" key="10">
    <source>
        <dbReference type="EMBL" id="MDQ0340655.1"/>
    </source>
</evidence>
<dbReference type="EMBL" id="JAUSUQ010000016">
    <property type="protein sequence ID" value="MDQ0340655.1"/>
    <property type="molecule type" value="Genomic_DNA"/>
</dbReference>
<dbReference type="HAMAP" id="MF_01161">
    <property type="entry name" value="tRNA_Ile_lys_synt"/>
    <property type="match status" value="1"/>
</dbReference>
<protein>
    <recommendedName>
        <fullName evidence="8">tRNA(Ile)-lysidine synthase</fullName>
        <ecNumber evidence="8">6.3.4.19</ecNumber>
    </recommendedName>
    <alternativeName>
        <fullName evidence="8">tRNA(Ile)-2-lysyl-cytidine synthase</fullName>
    </alternativeName>
    <alternativeName>
        <fullName evidence="8">tRNA(Ile)-lysidine synthetase</fullName>
    </alternativeName>
</protein>
<comment type="domain">
    <text evidence="8">The N-terminal region contains the highly conserved SGGXDS motif, predicted to be a P-loop motif involved in ATP binding.</text>
</comment>
<comment type="catalytic activity">
    <reaction evidence="7 8">
        <text>cytidine(34) in tRNA(Ile2) + L-lysine + ATP = lysidine(34) in tRNA(Ile2) + AMP + diphosphate + H(+)</text>
        <dbReference type="Rhea" id="RHEA:43744"/>
        <dbReference type="Rhea" id="RHEA-COMP:10625"/>
        <dbReference type="Rhea" id="RHEA-COMP:10670"/>
        <dbReference type="ChEBI" id="CHEBI:15378"/>
        <dbReference type="ChEBI" id="CHEBI:30616"/>
        <dbReference type="ChEBI" id="CHEBI:32551"/>
        <dbReference type="ChEBI" id="CHEBI:33019"/>
        <dbReference type="ChEBI" id="CHEBI:82748"/>
        <dbReference type="ChEBI" id="CHEBI:83665"/>
        <dbReference type="ChEBI" id="CHEBI:456215"/>
        <dbReference type="EC" id="6.3.4.19"/>
    </reaction>
</comment>
<evidence type="ECO:0000256" key="3">
    <source>
        <dbReference type="ARBA" id="ARBA00022598"/>
    </source>
</evidence>
<dbReference type="InterPro" id="IPR014729">
    <property type="entry name" value="Rossmann-like_a/b/a_fold"/>
</dbReference>
<evidence type="ECO:0000256" key="1">
    <source>
        <dbReference type="ARBA" id="ARBA00004496"/>
    </source>
</evidence>
<dbReference type="InterPro" id="IPR011063">
    <property type="entry name" value="TilS/TtcA_N"/>
</dbReference>
<evidence type="ECO:0000259" key="9">
    <source>
        <dbReference type="SMART" id="SM00977"/>
    </source>
</evidence>
<dbReference type="Pfam" id="PF09179">
    <property type="entry name" value="TilS"/>
    <property type="match status" value="1"/>
</dbReference>
<dbReference type="PANTHER" id="PTHR43033">
    <property type="entry name" value="TRNA(ILE)-LYSIDINE SYNTHASE-RELATED"/>
    <property type="match status" value="1"/>
</dbReference>
<keyword evidence="5 8" id="KW-0547">Nucleotide-binding</keyword>
<name>A0ABU0CWA1_9BACI</name>
<feature type="domain" description="Lysidine-tRNA(Ile) synthetase C-terminal" evidence="9">
    <location>
        <begin position="408"/>
        <end position="479"/>
    </location>
</feature>
<dbReference type="InterPro" id="IPR015262">
    <property type="entry name" value="tRNA_Ile_lys_synt_subst-bd"/>
</dbReference>
<dbReference type="NCBIfam" id="TIGR02433">
    <property type="entry name" value="lysidine_TilS_C"/>
    <property type="match status" value="1"/>
</dbReference>
<proteinExistence type="inferred from homology"/>
<keyword evidence="2 8" id="KW-0963">Cytoplasm</keyword>
<dbReference type="SUPFAM" id="SSF52402">
    <property type="entry name" value="Adenine nucleotide alpha hydrolases-like"/>
    <property type="match status" value="1"/>
</dbReference>
<evidence type="ECO:0000313" key="11">
    <source>
        <dbReference type="Proteomes" id="UP001232445"/>
    </source>
</evidence>
<dbReference type="Gene3D" id="3.40.50.620">
    <property type="entry name" value="HUPs"/>
    <property type="match status" value="1"/>
</dbReference>
<dbReference type="SMART" id="SM00977">
    <property type="entry name" value="TilS_C"/>
    <property type="match status" value="1"/>
</dbReference>
<evidence type="ECO:0000256" key="5">
    <source>
        <dbReference type="ARBA" id="ARBA00022741"/>
    </source>
</evidence>
<keyword evidence="11" id="KW-1185">Reference proteome</keyword>
<dbReference type="NCBIfam" id="TIGR02432">
    <property type="entry name" value="lysidine_TilS_N"/>
    <property type="match status" value="1"/>
</dbReference>
<evidence type="ECO:0000256" key="4">
    <source>
        <dbReference type="ARBA" id="ARBA00022694"/>
    </source>
</evidence>
<dbReference type="SUPFAM" id="SSF82829">
    <property type="entry name" value="MesJ substrate recognition domain-like"/>
    <property type="match status" value="1"/>
</dbReference>
<sequence length="490" mass="57082">MELKQIDQRVLTTIKEYQLLVQGDRILVAVSGGPDSMMLLHWLWRFKTKWGLELIAVHLNHQLRGRDADLDQAYVEKMCATWGIPCVAEKRDVARYAQENSLSKQVAARECRYALFEQVARLQKCNKVAVAHHADDQVETVLMRLIRGTGPAGLSGMRPKRALAEFHSLTGCELIRPLLALSKREIERYCQVFELNPRLDHTNLTDDDTRNWIRHHLVPKMKELNPNLSCVIQDMSHLVAEDDDYLTELAKQKVDHIIDQGEDQHIRLKLPELRQLPLPLQRRVILLLLNYLSGDHHWKKVHIDSILKLAKREAGHQKLYLPEGINVERHYDLLLVHKRGPTHTDPRFQFCYEISAPGTYQWAELPFSLIIEKRPRNLHRPVDRGKQENAQGDIYQADFDAADLHFPLLIRNRRAGDKMQPLGMKGHKKVKDIFIDSKIPRYQRELWPIILDQQGVLWIPGLKRSDRAKVTEQTQELYVLTMKMREGFWC</sequence>
<evidence type="ECO:0000256" key="8">
    <source>
        <dbReference type="HAMAP-Rule" id="MF_01161"/>
    </source>
</evidence>
<accession>A0ABU0CWA1</accession>
<dbReference type="InterPro" id="IPR012795">
    <property type="entry name" value="tRNA_Ile_lys_synt_N"/>
</dbReference>
<comment type="subcellular location">
    <subcellularLocation>
        <location evidence="1 8">Cytoplasm</location>
    </subcellularLocation>
</comment>
<gene>
    <name evidence="8" type="primary">tilS</name>
    <name evidence="10" type="ORF">J2S00_003479</name>
</gene>
<evidence type="ECO:0000256" key="6">
    <source>
        <dbReference type="ARBA" id="ARBA00022840"/>
    </source>
</evidence>
<dbReference type="InterPro" id="IPR012796">
    <property type="entry name" value="Lysidine-tRNA-synth_C"/>
</dbReference>
<comment type="caution">
    <text evidence="10">The sequence shown here is derived from an EMBL/GenBank/DDBJ whole genome shotgun (WGS) entry which is preliminary data.</text>
</comment>
<dbReference type="InterPro" id="IPR012094">
    <property type="entry name" value="tRNA_Ile_lys_synt"/>
</dbReference>
<dbReference type="SUPFAM" id="SSF56037">
    <property type="entry name" value="PheT/TilS domain"/>
    <property type="match status" value="1"/>
</dbReference>
<comment type="function">
    <text evidence="8">Ligates lysine onto the cytidine present at position 34 of the AUA codon-specific tRNA(Ile) that contains the anticodon CAU, in an ATP-dependent manner. Cytidine is converted to lysidine, thus changing the amino acid specificity of the tRNA from methionine to isoleucine.</text>
</comment>
<dbReference type="Proteomes" id="UP001232445">
    <property type="component" value="Unassembled WGS sequence"/>
</dbReference>
<dbReference type="Pfam" id="PF01171">
    <property type="entry name" value="ATP_bind_3"/>
    <property type="match status" value="1"/>
</dbReference>
<dbReference type="CDD" id="cd01992">
    <property type="entry name" value="TilS_N"/>
    <property type="match status" value="1"/>
</dbReference>
<comment type="similarity">
    <text evidence="8">Belongs to the tRNA(Ile)-lysidine synthase family.</text>
</comment>
<dbReference type="GO" id="GO:0032267">
    <property type="term" value="F:tRNA(Ile)-lysidine synthase activity"/>
    <property type="evidence" value="ECO:0007669"/>
    <property type="project" value="UniProtKB-EC"/>
</dbReference>
<dbReference type="Gene3D" id="3.30.465.60">
    <property type="match status" value="1"/>
</dbReference>
<evidence type="ECO:0000256" key="7">
    <source>
        <dbReference type="ARBA" id="ARBA00048539"/>
    </source>
</evidence>
<organism evidence="10 11">
    <name type="scientific">Caldalkalibacillus uzonensis</name>
    <dbReference type="NCBI Taxonomy" id="353224"/>
    <lineage>
        <taxon>Bacteria</taxon>
        <taxon>Bacillati</taxon>
        <taxon>Bacillota</taxon>
        <taxon>Bacilli</taxon>
        <taxon>Bacillales</taxon>
        <taxon>Bacillaceae</taxon>
        <taxon>Caldalkalibacillus</taxon>
    </lineage>
</organism>